<keyword evidence="1" id="KW-0808">Transferase</keyword>
<dbReference type="InterPro" id="IPR029063">
    <property type="entry name" value="SAM-dependent_MTases_sf"/>
</dbReference>
<dbReference type="GO" id="GO:0032259">
    <property type="term" value="P:methylation"/>
    <property type="evidence" value="ECO:0007669"/>
    <property type="project" value="UniProtKB-KW"/>
</dbReference>
<protein>
    <submittedName>
        <fullName evidence="1">Class I SAM-dependent methyltransferase</fullName>
    </submittedName>
</protein>
<dbReference type="Gene3D" id="3.40.50.150">
    <property type="entry name" value="Vaccinia Virus protein VP39"/>
    <property type="match status" value="1"/>
</dbReference>
<dbReference type="AlphaFoldDB" id="A0A939G6I2"/>
<proteinExistence type="predicted"/>
<dbReference type="RefSeq" id="WP_207334918.1">
    <property type="nucleotide sequence ID" value="NZ_JAFMYU010000005.1"/>
</dbReference>
<dbReference type="EMBL" id="JAFMYU010000005">
    <property type="protein sequence ID" value="MBO0930951.1"/>
    <property type="molecule type" value="Genomic_DNA"/>
</dbReference>
<evidence type="ECO:0000313" key="1">
    <source>
        <dbReference type="EMBL" id="MBO0930951.1"/>
    </source>
</evidence>
<comment type="caution">
    <text evidence="1">The sequence shown here is derived from an EMBL/GenBank/DDBJ whole genome shotgun (WGS) entry which is preliminary data.</text>
</comment>
<evidence type="ECO:0000313" key="2">
    <source>
        <dbReference type="Proteomes" id="UP000664795"/>
    </source>
</evidence>
<keyword evidence="1" id="KW-0489">Methyltransferase</keyword>
<organism evidence="1 2">
    <name type="scientific">Fibrella aquatilis</name>
    <dbReference type="NCBI Taxonomy" id="2817059"/>
    <lineage>
        <taxon>Bacteria</taxon>
        <taxon>Pseudomonadati</taxon>
        <taxon>Bacteroidota</taxon>
        <taxon>Cytophagia</taxon>
        <taxon>Cytophagales</taxon>
        <taxon>Spirosomataceae</taxon>
        <taxon>Fibrella</taxon>
    </lineage>
</organism>
<gene>
    <name evidence="1" type="ORF">J2I48_08110</name>
</gene>
<reference evidence="1 2" key="1">
    <citation type="submission" date="2021-03" db="EMBL/GenBank/DDBJ databases">
        <title>Fibrella sp. HMF5036 genome sequencing and assembly.</title>
        <authorList>
            <person name="Kang H."/>
            <person name="Kim H."/>
            <person name="Bae S."/>
            <person name="Joh K."/>
        </authorList>
    </citation>
    <scope>NUCLEOTIDE SEQUENCE [LARGE SCALE GENOMIC DNA]</scope>
    <source>
        <strain evidence="1 2">HMF5036</strain>
    </source>
</reference>
<sequence length="258" mass="30211">MEAQLLGKYRAVYYQCNSCQFIQTEQPYWLNEAYSSAIAGLDIGLIQRNEVSVSIVQSVISRWFDPKGQFVDFGGGYGMLVRMMRDRGFDFYRYDTHCENLFSRTFEAVLPSDEESFYTLLTAFEVFEHLVEPMEDVSLMLRYSHNVLFSTEVQPVNWVPKIDTWWYILPETGQHVSLYSIKSLQIIAERCGLHYEKGQNNMHLLSERSVNSQWFNGLTNWRGSQLYNQATRNRRPSLINSDFARLRNQKSDANPFVR</sequence>
<accession>A0A939G6I2</accession>
<dbReference type="Pfam" id="PF13489">
    <property type="entry name" value="Methyltransf_23"/>
    <property type="match status" value="1"/>
</dbReference>
<dbReference type="Proteomes" id="UP000664795">
    <property type="component" value="Unassembled WGS sequence"/>
</dbReference>
<dbReference type="GO" id="GO:0008168">
    <property type="term" value="F:methyltransferase activity"/>
    <property type="evidence" value="ECO:0007669"/>
    <property type="project" value="UniProtKB-KW"/>
</dbReference>
<name>A0A939G6I2_9BACT</name>
<dbReference type="SUPFAM" id="SSF53335">
    <property type="entry name" value="S-adenosyl-L-methionine-dependent methyltransferases"/>
    <property type="match status" value="1"/>
</dbReference>
<keyword evidence="2" id="KW-1185">Reference proteome</keyword>